<accession>A0A2P1PPW3</accession>
<keyword evidence="1 4" id="KW-0805">Transcription regulation</keyword>
<dbReference type="FunFam" id="1.10.287.180:FF:000001">
    <property type="entry name" value="Transcription elongation factor GreA"/>
    <property type="match status" value="1"/>
</dbReference>
<evidence type="ECO:0000259" key="6">
    <source>
        <dbReference type="Pfam" id="PF01272"/>
    </source>
</evidence>
<evidence type="ECO:0000256" key="1">
    <source>
        <dbReference type="ARBA" id="ARBA00023015"/>
    </source>
</evidence>
<dbReference type="GO" id="GO:0003677">
    <property type="term" value="F:DNA binding"/>
    <property type="evidence" value="ECO:0007669"/>
    <property type="project" value="UniProtKB-UniRule"/>
</dbReference>
<dbReference type="InterPro" id="IPR028624">
    <property type="entry name" value="Tscrpt_elong_fac_GreA/B"/>
</dbReference>
<dbReference type="HAMAP" id="MF_00105">
    <property type="entry name" value="GreA_GreB"/>
    <property type="match status" value="1"/>
</dbReference>
<evidence type="ECO:0000256" key="3">
    <source>
        <dbReference type="ARBA" id="ARBA00023163"/>
    </source>
</evidence>
<dbReference type="GO" id="GO:0032784">
    <property type="term" value="P:regulation of DNA-templated transcription elongation"/>
    <property type="evidence" value="ECO:0007669"/>
    <property type="project" value="UniProtKB-UniRule"/>
</dbReference>
<dbReference type="HAMAP" id="MF_00930">
    <property type="entry name" value="GreB"/>
    <property type="match status" value="1"/>
</dbReference>
<feature type="domain" description="Transcription elongation factor GreA/GreB N-terminal" evidence="7">
    <location>
        <begin position="14"/>
        <end position="83"/>
    </location>
</feature>
<dbReference type="AlphaFoldDB" id="A0A2P1PPW3"/>
<keyword evidence="9" id="KW-1185">Reference proteome</keyword>
<name>A0A2P1PPW3_9GAMM</name>
<dbReference type="SUPFAM" id="SSF54534">
    <property type="entry name" value="FKBP-like"/>
    <property type="match status" value="1"/>
</dbReference>
<dbReference type="InterPro" id="IPR036953">
    <property type="entry name" value="GreA/GreB_C_sf"/>
</dbReference>
<dbReference type="PROSITE" id="PS00830">
    <property type="entry name" value="GREAB_2"/>
    <property type="match status" value="1"/>
</dbReference>
<dbReference type="PROSITE" id="PS00829">
    <property type="entry name" value="GREAB_1"/>
    <property type="match status" value="1"/>
</dbReference>
<evidence type="ECO:0000256" key="5">
    <source>
        <dbReference type="SAM" id="MobiDB-lite"/>
    </source>
</evidence>
<evidence type="ECO:0000256" key="2">
    <source>
        <dbReference type="ARBA" id="ARBA00023125"/>
    </source>
</evidence>
<dbReference type="InterPro" id="IPR036805">
    <property type="entry name" value="Tscrpt_elong_fac_GreA/B_N_sf"/>
</dbReference>
<dbReference type="OrthoDB" id="5511940at2"/>
<dbReference type="Gene3D" id="1.10.287.180">
    <property type="entry name" value="Transcription elongation factor, GreA/GreB, N-terminal domain"/>
    <property type="match status" value="1"/>
</dbReference>
<organism evidence="8 9">
    <name type="scientific">Ahniella affigens</name>
    <dbReference type="NCBI Taxonomy" id="2021234"/>
    <lineage>
        <taxon>Bacteria</taxon>
        <taxon>Pseudomonadati</taxon>
        <taxon>Pseudomonadota</taxon>
        <taxon>Gammaproteobacteria</taxon>
        <taxon>Lysobacterales</taxon>
        <taxon>Rhodanobacteraceae</taxon>
        <taxon>Ahniella</taxon>
    </lineage>
</organism>
<dbReference type="FunFam" id="3.10.50.30:FF:000001">
    <property type="entry name" value="Transcription elongation factor GreA"/>
    <property type="match status" value="1"/>
</dbReference>
<feature type="domain" description="Transcription elongation factor GreA/GreB C-terminal" evidence="6">
    <location>
        <begin position="91"/>
        <end position="164"/>
    </location>
</feature>
<dbReference type="NCBIfam" id="TIGR01461">
    <property type="entry name" value="greB"/>
    <property type="match status" value="1"/>
</dbReference>
<dbReference type="Pfam" id="PF03449">
    <property type="entry name" value="GreA_GreB_N"/>
    <property type="match status" value="1"/>
</dbReference>
<keyword evidence="8" id="KW-0648">Protein biosynthesis</keyword>
<dbReference type="EMBL" id="CP027860">
    <property type="protein sequence ID" value="AVP96883.1"/>
    <property type="molecule type" value="Genomic_DNA"/>
</dbReference>
<dbReference type="InterPro" id="IPR001437">
    <property type="entry name" value="Tscrpt_elong_fac_GreA/B_C"/>
</dbReference>
<keyword evidence="2 4" id="KW-0238">DNA-binding</keyword>
<dbReference type="Pfam" id="PF01272">
    <property type="entry name" value="GreA_GreB"/>
    <property type="match status" value="1"/>
</dbReference>
<proteinExistence type="inferred from homology"/>
<dbReference type="GO" id="GO:0070063">
    <property type="term" value="F:RNA polymerase binding"/>
    <property type="evidence" value="ECO:0007669"/>
    <property type="project" value="InterPro"/>
</dbReference>
<keyword evidence="3 4" id="KW-0804">Transcription</keyword>
<evidence type="ECO:0000256" key="4">
    <source>
        <dbReference type="HAMAP-Rule" id="MF_00930"/>
    </source>
</evidence>
<comment type="function">
    <text evidence="4">Necessary for efficient RNA polymerase transcription elongation past template-encoded arresting sites. The arresting sites in DNA have the property of trapping a certain fraction of elongating RNA polymerases that pass through, resulting in locked ternary complexes. Cleavage of the nascent transcript by cleavage factors such as GreA or GreB allows the resumption of elongation from the new 3'terminus. GreB releases sequences of up to 9 nucleotides in length.</text>
</comment>
<reference evidence="8 9" key="2">
    <citation type="submission" date="2018-03" db="EMBL/GenBank/DDBJ databases">
        <authorList>
            <person name="Keele B.F."/>
        </authorList>
    </citation>
    <scope>NUCLEOTIDE SEQUENCE [LARGE SCALE GENOMIC DNA]</scope>
    <source>
        <strain evidence="8 9">D13</strain>
    </source>
</reference>
<dbReference type="PANTHER" id="PTHR30437">
    <property type="entry name" value="TRANSCRIPTION ELONGATION FACTOR GREA"/>
    <property type="match status" value="1"/>
</dbReference>
<evidence type="ECO:0000259" key="7">
    <source>
        <dbReference type="Pfam" id="PF03449"/>
    </source>
</evidence>
<dbReference type="Gene3D" id="3.10.50.30">
    <property type="entry name" value="Transcription elongation factor, GreA/GreB, C-terminal domain"/>
    <property type="match status" value="1"/>
</dbReference>
<keyword evidence="8" id="KW-0251">Elongation factor</keyword>
<sequence>MGRWRPPQARSTAIITADGHLRLKQELDHLWRTVRPEVVRALAAAAAEGDRSENAEYTYRKKQLGEIDRRVRYLSKRIPALRIAPPAPTDQTVVFFGATVELEDEAGKRLIYRVVGPDETHASKGWISVDSPMARAMLKKRVDDEFQAQLPGGEMSFVILAVRYEARESQLVDAGLMPDLLEIDLPDADDDLDDADSSDTDPGDTDDGGESGP</sequence>
<reference evidence="8 9" key="1">
    <citation type="submission" date="2018-03" db="EMBL/GenBank/DDBJ databases">
        <title>Ahniella affigens gen. nov., sp. nov., a gammaproteobacterium isolated from sandy soil near a stream.</title>
        <authorList>
            <person name="Ko Y."/>
            <person name="Kim J.-H."/>
        </authorList>
    </citation>
    <scope>NUCLEOTIDE SEQUENCE [LARGE SCALE GENOMIC DNA]</scope>
    <source>
        <strain evidence="8 9">D13</strain>
    </source>
</reference>
<evidence type="ECO:0000313" key="9">
    <source>
        <dbReference type="Proteomes" id="UP000241074"/>
    </source>
</evidence>
<feature type="region of interest" description="Disordered" evidence="5">
    <location>
        <begin position="184"/>
        <end position="213"/>
    </location>
</feature>
<dbReference type="InterPro" id="IPR006358">
    <property type="entry name" value="Tscrpt_elong_fac_GreB"/>
</dbReference>
<dbReference type="Proteomes" id="UP000241074">
    <property type="component" value="Chromosome"/>
</dbReference>
<protein>
    <recommendedName>
        <fullName evidence="4">Transcription elongation factor GreB</fullName>
    </recommendedName>
    <alternativeName>
        <fullName evidence="4">Transcript cleavage factor GreB</fullName>
    </alternativeName>
</protein>
<dbReference type="NCBIfam" id="NF002506">
    <property type="entry name" value="PRK01885.1"/>
    <property type="match status" value="1"/>
</dbReference>
<dbReference type="InterPro" id="IPR022691">
    <property type="entry name" value="Tscrpt_elong_fac_GreA/B_N"/>
</dbReference>
<dbReference type="KEGG" id="xba:C7S18_06570"/>
<dbReference type="GO" id="GO:0003746">
    <property type="term" value="F:translation elongation factor activity"/>
    <property type="evidence" value="ECO:0007669"/>
    <property type="project" value="UniProtKB-KW"/>
</dbReference>
<dbReference type="GO" id="GO:0006354">
    <property type="term" value="P:DNA-templated transcription elongation"/>
    <property type="evidence" value="ECO:0007669"/>
    <property type="project" value="TreeGrafter"/>
</dbReference>
<dbReference type="SUPFAM" id="SSF46557">
    <property type="entry name" value="GreA transcript cleavage protein, N-terminal domain"/>
    <property type="match status" value="1"/>
</dbReference>
<dbReference type="PANTHER" id="PTHR30437:SF6">
    <property type="entry name" value="TRANSCRIPTION ELONGATION FACTOR GREB"/>
    <property type="match status" value="1"/>
</dbReference>
<gene>
    <name evidence="4" type="primary">greB</name>
    <name evidence="8" type="ORF">C7S18_06570</name>
</gene>
<evidence type="ECO:0000313" key="8">
    <source>
        <dbReference type="EMBL" id="AVP96883.1"/>
    </source>
</evidence>
<comment type="similarity">
    <text evidence="4">Belongs to the GreA/GreB family. GreB subfamily.</text>
</comment>
<dbReference type="InterPro" id="IPR023459">
    <property type="entry name" value="Tscrpt_elong_fac_GreA/B_fam"/>
</dbReference>
<dbReference type="InterPro" id="IPR018151">
    <property type="entry name" value="TF_GreA/GreB_CS"/>
</dbReference>